<dbReference type="EMBL" id="JAENIJ010000001">
    <property type="protein sequence ID" value="MBK1881008.1"/>
    <property type="molecule type" value="Genomic_DNA"/>
</dbReference>
<keyword evidence="2" id="KW-1185">Reference proteome</keyword>
<evidence type="ECO:0000313" key="2">
    <source>
        <dbReference type="Proteomes" id="UP000603141"/>
    </source>
</evidence>
<protein>
    <submittedName>
        <fullName evidence="1">Uncharacterized protein</fullName>
    </submittedName>
</protein>
<accession>A0A934S338</accession>
<dbReference type="Proteomes" id="UP000603141">
    <property type="component" value="Unassembled WGS sequence"/>
</dbReference>
<sequence length="119" mass="13423">MACCLASVSFGKEVSHPESWYRDKAAASLGGKTEVRVSNGRVDIVTDDYAIEVEKASNWKESIGQCLWYSLQTNKKAGIVLVVTDEKRDRGHIIRLGSVIEANKLPIRVWIWPDDFRNE</sequence>
<proteinExistence type="predicted"/>
<gene>
    <name evidence="1" type="ORF">JIN85_01200</name>
</gene>
<dbReference type="AlphaFoldDB" id="A0A934S338"/>
<name>A0A934S338_9BACT</name>
<reference evidence="1" key="1">
    <citation type="submission" date="2021-01" db="EMBL/GenBank/DDBJ databases">
        <title>Modified the classification status of verrucomicrobia.</title>
        <authorList>
            <person name="Feng X."/>
        </authorList>
    </citation>
    <scope>NUCLEOTIDE SEQUENCE</scope>
    <source>
        <strain evidence="1">KCTC 22041</strain>
    </source>
</reference>
<dbReference type="RefSeq" id="WP_200266755.1">
    <property type="nucleotide sequence ID" value="NZ_JAENIJ010000001.1"/>
</dbReference>
<evidence type="ECO:0000313" key="1">
    <source>
        <dbReference type="EMBL" id="MBK1881008.1"/>
    </source>
</evidence>
<comment type="caution">
    <text evidence="1">The sequence shown here is derived from an EMBL/GenBank/DDBJ whole genome shotgun (WGS) entry which is preliminary data.</text>
</comment>
<organism evidence="1 2">
    <name type="scientific">Luteolibacter pohnpeiensis</name>
    <dbReference type="NCBI Taxonomy" id="454153"/>
    <lineage>
        <taxon>Bacteria</taxon>
        <taxon>Pseudomonadati</taxon>
        <taxon>Verrucomicrobiota</taxon>
        <taxon>Verrucomicrobiia</taxon>
        <taxon>Verrucomicrobiales</taxon>
        <taxon>Verrucomicrobiaceae</taxon>
        <taxon>Luteolibacter</taxon>
    </lineage>
</organism>